<dbReference type="EMBL" id="JAAEDI010000032">
    <property type="protein sequence ID" value="MBR0652666.1"/>
    <property type="molecule type" value="Genomic_DNA"/>
</dbReference>
<evidence type="ECO:0000313" key="2">
    <source>
        <dbReference type="EMBL" id="MBR0652666.1"/>
    </source>
</evidence>
<keyword evidence="3" id="KW-1185">Reference proteome</keyword>
<protein>
    <submittedName>
        <fullName evidence="2">YdcF family protein</fullName>
    </submittedName>
</protein>
<gene>
    <name evidence="2" type="ORF">GXW78_23615</name>
</gene>
<proteinExistence type="predicted"/>
<dbReference type="PROSITE" id="PS51257">
    <property type="entry name" value="PROKAR_LIPOPROTEIN"/>
    <property type="match status" value="1"/>
</dbReference>
<dbReference type="PANTHER" id="PTHR30336">
    <property type="entry name" value="INNER MEMBRANE PROTEIN, PROBABLE PERMEASE"/>
    <property type="match status" value="1"/>
</dbReference>
<dbReference type="Pfam" id="PF02698">
    <property type="entry name" value="DUF218"/>
    <property type="match status" value="1"/>
</dbReference>
<organism evidence="2 3">
    <name type="scientific">Neoroseomonas terrae</name>
    <dbReference type="NCBI Taxonomy" id="424799"/>
    <lineage>
        <taxon>Bacteria</taxon>
        <taxon>Pseudomonadati</taxon>
        <taxon>Pseudomonadota</taxon>
        <taxon>Alphaproteobacteria</taxon>
        <taxon>Acetobacterales</taxon>
        <taxon>Acetobacteraceae</taxon>
        <taxon>Neoroseomonas</taxon>
    </lineage>
</organism>
<dbReference type="InterPro" id="IPR014729">
    <property type="entry name" value="Rossmann-like_a/b/a_fold"/>
</dbReference>
<reference evidence="3" key="1">
    <citation type="journal article" date="2021" name="Syst. Appl. Microbiol.">
        <title>Roseomonas hellenica sp. nov., isolated from roots of wild-growing Alkanna tinctoria.</title>
        <authorList>
            <person name="Rat A."/>
            <person name="Naranjo H.D."/>
            <person name="Lebbe L."/>
            <person name="Cnockaert M."/>
            <person name="Krigas N."/>
            <person name="Grigoriadou K."/>
            <person name="Maloupa E."/>
            <person name="Willems A."/>
        </authorList>
    </citation>
    <scope>NUCLEOTIDE SEQUENCE [LARGE SCALE GENOMIC DNA]</scope>
    <source>
        <strain evidence="3">LMG 31159</strain>
    </source>
</reference>
<dbReference type="Gene3D" id="3.40.50.620">
    <property type="entry name" value="HUPs"/>
    <property type="match status" value="1"/>
</dbReference>
<dbReference type="PANTHER" id="PTHR30336:SF4">
    <property type="entry name" value="ENVELOPE BIOGENESIS FACTOR ELYC"/>
    <property type="match status" value="1"/>
</dbReference>
<dbReference type="CDD" id="cd06259">
    <property type="entry name" value="YdcF-like"/>
    <property type="match status" value="1"/>
</dbReference>
<dbReference type="RefSeq" id="WP_211871384.1">
    <property type="nucleotide sequence ID" value="NZ_JAAEDI010000032.1"/>
</dbReference>
<dbReference type="InterPro" id="IPR003848">
    <property type="entry name" value="DUF218"/>
</dbReference>
<comment type="caution">
    <text evidence="2">The sequence shown here is derived from an EMBL/GenBank/DDBJ whole genome shotgun (WGS) entry which is preliminary data.</text>
</comment>
<name>A0ABS5ENS5_9PROT</name>
<dbReference type="InterPro" id="IPR051599">
    <property type="entry name" value="Cell_Envelope_Assoc"/>
</dbReference>
<evidence type="ECO:0000259" key="1">
    <source>
        <dbReference type="Pfam" id="PF02698"/>
    </source>
</evidence>
<feature type="domain" description="DUF218" evidence="1">
    <location>
        <begin position="57"/>
        <end position="185"/>
    </location>
</feature>
<sequence>MTPARGPIVGRDGAITLAAALAACLLTVGIAPVLATAAVARRAWLAPLLPREAPRRILVLGHRLKQGRPSTDFEHRLARAAELARRFPEARVVVLGGRATTEEPTEAEAGRDWLVARGVDAGRITMEPDSRHTLENLSNHRALHGTAGPETLVTSRFHLHRSMLMAEGLGLRPMPVAAEETPQIEPIRLLGEGLRVHWYLTGRALAWLLQRPAWLARIS</sequence>
<accession>A0ABS5ENS5</accession>
<dbReference type="Proteomes" id="UP000698752">
    <property type="component" value="Unassembled WGS sequence"/>
</dbReference>
<evidence type="ECO:0000313" key="3">
    <source>
        <dbReference type="Proteomes" id="UP000698752"/>
    </source>
</evidence>